<accession>A9I6L4</accession>
<dbReference type="eggNOG" id="COG0742">
    <property type="taxonomic scope" value="Bacteria"/>
</dbReference>
<dbReference type="CDD" id="cd02440">
    <property type="entry name" value="AdoMet_MTases"/>
    <property type="match status" value="1"/>
</dbReference>
<dbReference type="GO" id="GO:0003676">
    <property type="term" value="F:nucleic acid binding"/>
    <property type="evidence" value="ECO:0007669"/>
    <property type="project" value="InterPro"/>
</dbReference>
<dbReference type="KEGG" id="bpt:Bpet3972"/>
<protein>
    <submittedName>
        <fullName evidence="3">N6-adenine-specific methyltransferase</fullName>
        <ecNumber evidence="3">2.1.1.-</ecNumber>
    </submittedName>
</protein>
<dbReference type="GO" id="GO:0008168">
    <property type="term" value="F:methyltransferase activity"/>
    <property type="evidence" value="ECO:0007669"/>
    <property type="project" value="UniProtKB-KW"/>
</dbReference>
<keyword evidence="1 3" id="KW-0489">Methyltransferase</keyword>
<keyword evidence="2 3" id="KW-0808">Transferase</keyword>
<dbReference type="STRING" id="94624.Bpet3972"/>
<evidence type="ECO:0000256" key="1">
    <source>
        <dbReference type="ARBA" id="ARBA00022603"/>
    </source>
</evidence>
<dbReference type="InterPro" id="IPR002052">
    <property type="entry name" value="DNA_methylase_N6_adenine_CS"/>
</dbReference>
<dbReference type="PANTHER" id="PTHR43542">
    <property type="entry name" value="METHYLTRANSFERASE"/>
    <property type="match status" value="1"/>
</dbReference>
<dbReference type="EMBL" id="AM902716">
    <property type="protein sequence ID" value="CAP44318.1"/>
    <property type="molecule type" value="Genomic_DNA"/>
</dbReference>
<gene>
    <name evidence="3" type="ordered locus">Bpet3972</name>
</gene>
<dbReference type="GO" id="GO:0031167">
    <property type="term" value="P:rRNA methylation"/>
    <property type="evidence" value="ECO:0007669"/>
    <property type="project" value="InterPro"/>
</dbReference>
<keyword evidence="4" id="KW-1185">Reference proteome</keyword>
<dbReference type="SUPFAM" id="SSF53335">
    <property type="entry name" value="S-adenosyl-L-methionine-dependent methyltransferases"/>
    <property type="match status" value="1"/>
</dbReference>
<evidence type="ECO:0000313" key="3">
    <source>
        <dbReference type="EMBL" id="CAP44318.1"/>
    </source>
</evidence>
<dbReference type="PIRSF" id="PIRSF004553">
    <property type="entry name" value="CHP00095"/>
    <property type="match status" value="1"/>
</dbReference>
<evidence type="ECO:0000256" key="2">
    <source>
        <dbReference type="ARBA" id="ARBA00022679"/>
    </source>
</evidence>
<organism evidence="3 4">
    <name type="scientific">Bordetella petrii (strain ATCC BAA-461 / DSM 12804 / CCUG 43448 / CIP 107267 / Se-1111R)</name>
    <dbReference type="NCBI Taxonomy" id="340100"/>
    <lineage>
        <taxon>Bacteria</taxon>
        <taxon>Pseudomonadati</taxon>
        <taxon>Pseudomonadota</taxon>
        <taxon>Betaproteobacteria</taxon>
        <taxon>Burkholderiales</taxon>
        <taxon>Alcaligenaceae</taxon>
        <taxon>Bordetella</taxon>
    </lineage>
</organism>
<dbReference type="Pfam" id="PF03602">
    <property type="entry name" value="Cons_hypoth95"/>
    <property type="match status" value="1"/>
</dbReference>
<dbReference type="AlphaFoldDB" id="A9I6L4"/>
<dbReference type="Proteomes" id="UP000001225">
    <property type="component" value="Chromosome"/>
</dbReference>
<dbReference type="Gene3D" id="3.40.50.150">
    <property type="entry name" value="Vaccinia Virus protein VP39"/>
    <property type="match status" value="1"/>
</dbReference>
<name>A9I6L4_BORPD</name>
<dbReference type="NCBIfam" id="TIGR00095">
    <property type="entry name" value="16S rRNA (guanine(966)-N(2))-methyltransferase RsmD"/>
    <property type="match status" value="1"/>
</dbReference>
<evidence type="ECO:0000313" key="4">
    <source>
        <dbReference type="Proteomes" id="UP000001225"/>
    </source>
</evidence>
<dbReference type="InterPro" id="IPR004398">
    <property type="entry name" value="RNA_MeTrfase_RsmD"/>
</dbReference>
<sequence length="220" mass="24390">MGESIFRSPCRPPRPSGRLLFEQEVVRLKKPTPGGKPIRIVAGQYRRTPISVPDVPGLRPTPDRVRETLYNWLTHLWDGEFAGKRVLDLFAGSGALGFEAASRGATQVLLVEHDRTAVAALRALRDKLNAAAVRVHAGEAMQVVQRMDASRFDLILLDPPFGQDWLPRLWPLLPGILAEQGLVYVESEAALAPPDDFEVLRQDRAGAVHYGLLQFAAMRK</sequence>
<proteinExistence type="predicted"/>
<reference evidence="3 4" key="1">
    <citation type="journal article" date="2008" name="BMC Genomics">
        <title>The missing link: Bordetella petrii is endowed with both the metabolic versatility of environmental bacteria and virulence traits of pathogenic Bordetellae.</title>
        <authorList>
            <person name="Gross R."/>
            <person name="Guzman C.A."/>
            <person name="Sebaihia M."/>
            <person name="Martins Dos Santos V.A."/>
            <person name="Pieper D.H."/>
            <person name="Koebnik R."/>
            <person name="Lechner M."/>
            <person name="Bartels D."/>
            <person name="Buhrmester J."/>
            <person name="Choudhuri J.V."/>
            <person name="Ebensen T."/>
            <person name="Gaigalat L."/>
            <person name="Herrmann S."/>
            <person name="Khachane A.N."/>
            <person name="Larisch C."/>
            <person name="Link S."/>
            <person name="Linke B."/>
            <person name="Meyer F."/>
            <person name="Mormann S."/>
            <person name="Nakunst D."/>
            <person name="Rueckert C."/>
            <person name="Schneiker-Bekel S."/>
            <person name="Schulze K."/>
            <person name="Vorhoelter F.J."/>
            <person name="Yevsa T."/>
            <person name="Engle J.T."/>
            <person name="Goldman W.E."/>
            <person name="Puehler A."/>
            <person name="Goebel U.B."/>
            <person name="Goesmann A."/>
            <person name="Bloecker H."/>
            <person name="Kaiser O."/>
            <person name="Martinez-Arias R."/>
        </authorList>
    </citation>
    <scope>NUCLEOTIDE SEQUENCE [LARGE SCALE GENOMIC DNA]</scope>
    <source>
        <strain evidence="4">ATCC BAA-461 / DSM 12804 / CCUG 43448 / CIP 107267 / Se-1111R</strain>
    </source>
</reference>
<dbReference type="PANTHER" id="PTHR43542:SF1">
    <property type="entry name" value="METHYLTRANSFERASE"/>
    <property type="match status" value="1"/>
</dbReference>
<dbReference type="InterPro" id="IPR029063">
    <property type="entry name" value="SAM-dependent_MTases_sf"/>
</dbReference>
<dbReference type="EC" id="2.1.1.-" evidence="3"/>
<dbReference type="PROSITE" id="PS00092">
    <property type="entry name" value="N6_MTASE"/>
    <property type="match status" value="1"/>
</dbReference>